<sequence length="67" mass="7858">MDLKAPTIYRVIRIRSCFIPRDLNDFDVVWNTLASLSQLYSLVQNEVEKAKKSESKISKCLTWIREP</sequence>
<gene>
    <name evidence="1" type="ORF">CU098_002157</name>
</gene>
<dbReference type="Proteomes" id="UP000253551">
    <property type="component" value="Unassembled WGS sequence"/>
</dbReference>
<reference evidence="1 2" key="1">
    <citation type="journal article" date="2018" name="G3 (Bethesda)">
        <title>Phylogenetic and Phylogenomic Definition of Rhizopus Species.</title>
        <authorList>
            <person name="Gryganskyi A.P."/>
            <person name="Golan J."/>
            <person name="Dolatabadi S."/>
            <person name="Mondo S."/>
            <person name="Robb S."/>
            <person name="Idnurm A."/>
            <person name="Muszewska A."/>
            <person name="Steczkiewicz K."/>
            <person name="Masonjones S."/>
            <person name="Liao H.L."/>
            <person name="Gajdeczka M.T."/>
            <person name="Anike F."/>
            <person name="Vuek A."/>
            <person name="Anishchenko I.M."/>
            <person name="Voigt K."/>
            <person name="de Hoog G.S."/>
            <person name="Smith M.E."/>
            <person name="Heitman J."/>
            <person name="Vilgalys R."/>
            <person name="Stajich J.E."/>
        </authorList>
    </citation>
    <scope>NUCLEOTIDE SEQUENCE [LARGE SCALE GENOMIC DNA]</scope>
    <source>
        <strain evidence="1 2">LSU 92-RS-03</strain>
    </source>
</reference>
<dbReference type="AlphaFoldDB" id="A0A367JBV0"/>
<organism evidence="1 2">
    <name type="scientific">Rhizopus stolonifer</name>
    <name type="common">Rhizopus nigricans</name>
    <dbReference type="NCBI Taxonomy" id="4846"/>
    <lineage>
        <taxon>Eukaryota</taxon>
        <taxon>Fungi</taxon>
        <taxon>Fungi incertae sedis</taxon>
        <taxon>Mucoromycota</taxon>
        <taxon>Mucoromycotina</taxon>
        <taxon>Mucoromycetes</taxon>
        <taxon>Mucorales</taxon>
        <taxon>Mucorineae</taxon>
        <taxon>Rhizopodaceae</taxon>
        <taxon>Rhizopus</taxon>
    </lineage>
</organism>
<dbReference type="EMBL" id="PJQM01003767">
    <property type="protein sequence ID" value="RCH87201.1"/>
    <property type="molecule type" value="Genomic_DNA"/>
</dbReference>
<proteinExistence type="predicted"/>
<evidence type="ECO:0000313" key="1">
    <source>
        <dbReference type="EMBL" id="RCH87201.1"/>
    </source>
</evidence>
<accession>A0A367JBV0</accession>
<name>A0A367JBV0_RHIST</name>
<comment type="caution">
    <text evidence="1">The sequence shown here is derived from an EMBL/GenBank/DDBJ whole genome shotgun (WGS) entry which is preliminary data.</text>
</comment>
<evidence type="ECO:0000313" key="2">
    <source>
        <dbReference type="Proteomes" id="UP000253551"/>
    </source>
</evidence>
<feature type="non-terminal residue" evidence="1">
    <location>
        <position position="67"/>
    </location>
</feature>
<protein>
    <submittedName>
        <fullName evidence="1">Uncharacterized protein</fullName>
    </submittedName>
</protein>
<dbReference type="OrthoDB" id="2429120at2759"/>
<keyword evidence="2" id="KW-1185">Reference proteome</keyword>